<keyword evidence="1" id="KW-1133">Transmembrane helix</keyword>
<sequence length="374" mass="43237">MREWIMVGYQESDVRREREQQRMSNLSLAGGAILFWILMVVVAVQDYQRDGGQDWWEPVVWETSSALVVTLIFYLQSSLLFDQKLLQTPRLWFSRILRYLPLVCVSFVVLTFSLRHAVYALLERRYSHEPWLEVFFYESVKLSIFMGLFYMVIFGIRSYLFLLREKVRAERATQLFQQAQLQNLNQQLQPHFLFNALNTVSSLMYSDLKAADMALNRLADLLRHQLDSGEQTETTVAQEIALLRAYAELMQLRFVDRVALRWEIDSAALNRKVPSLCLQLLVENTFKHTVEKRSGLCTITIAVQEREGNVILSVEDDLGVLSTNSMQPQGIGLDNLRQRLALMKDVQANLHIQNRPQGGVRTEIMITAIAQNDA</sequence>
<keyword evidence="3" id="KW-0808">Transferase</keyword>
<evidence type="ECO:0000256" key="1">
    <source>
        <dbReference type="SAM" id="Phobius"/>
    </source>
</evidence>
<evidence type="ECO:0000259" key="2">
    <source>
        <dbReference type="Pfam" id="PF06580"/>
    </source>
</evidence>
<dbReference type="InterPro" id="IPR010559">
    <property type="entry name" value="Sig_transdc_His_kin_internal"/>
</dbReference>
<evidence type="ECO:0000313" key="4">
    <source>
        <dbReference type="Proteomes" id="UP000643610"/>
    </source>
</evidence>
<keyword evidence="3" id="KW-0418">Kinase</keyword>
<gene>
    <name evidence="3" type="ORF">H8K33_18085</name>
</gene>
<dbReference type="InterPro" id="IPR036890">
    <property type="entry name" value="HATPase_C_sf"/>
</dbReference>
<proteinExistence type="predicted"/>
<dbReference type="SUPFAM" id="SSF55874">
    <property type="entry name" value="ATPase domain of HSP90 chaperone/DNA topoisomerase II/histidine kinase"/>
    <property type="match status" value="1"/>
</dbReference>
<dbReference type="Proteomes" id="UP000643610">
    <property type="component" value="Unassembled WGS sequence"/>
</dbReference>
<feature type="transmembrane region" description="Helical" evidence="1">
    <location>
        <begin position="25"/>
        <end position="44"/>
    </location>
</feature>
<dbReference type="PANTHER" id="PTHR34220">
    <property type="entry name" value="SENSOR HISTIDINE KINASE YPDA"/>
    <property type="match status" value="1"/>
</dbReference>
<dbReference type="EMBL" id="JACOFU010000010">
    <property type="protein sequence ID" value="MBC3833421.1"/>
    <property type="molecule type" value="Genomic_DNA"/>
</dbReference>
<dbReference type="RefSeq" id="WP_186892471.1">
    <property type="nucleotide sequence ID" value="NZ_JACOFU010000010.1"/>
</dbReference>
<reference evidence="3 4" key="1">
    <citation type="submission" date="2020-08" db="EMBL/GenBank/DDBJ databases">
        <title>Novel species isolated from subtropical streams in China.</title>
        <authorList>
            <person name="Lu H."/>
        </authorList>
    </citation>
    <scope>NUCLEOTIDE SEQUENCE [LARGE SCALE GENOMIC DNA]</scope>
    <source>
        <strain evidence="3 4">KCTC 52442</strain>
    </source>
</reference>
<dbReference type="InterPro" id="IPR050640">
    <property type="entry name" value="Bact_2-comp_sensor_kinase"/>
</dbReference>
<dbReference type="PANTHER" id="PTHR34220:SF9">
    <property type="entry name" value="SIGNAL TRANSDUCTION HISTIDINE KINASE INTERNAL REGION DOMAIN-CONTAINING PROTEIN"/>
    <property type="match status" value="1"/>
</dbReference>
<name>A0ABR6XVE2_9BURK</name>
<accession>A0ABR6XVE2</accession>
<comment type="caution">
    <text evidence="3">The sequence shown here is derived from an EMBL/GenBank/DDBJ whole genome shotgun (WGS) entry which is preliminary data.</text>
</comment>
<dbReference type="GO" id="GO:0016301">
    <property type="term" value="F:kinase activity"/>
    <property type="evidence" value="ECO:0007669"/>
    <property type="project" value="UniProtKB-KW"/>
</dbReference>
<dbReference type="Pfam" id="PF06580">
    <property type="entry name" value="His_kinase"/>
    <property type="match status" value="1"/>
</dbReference>
<evidence type="ECO:0000313" key="3">
    <source>
        <dbReference type="EMBL" id="MBC3833421.1"/>
    </source>
</evidence>
<feature type="transmembrane region" description="Helical" evidence="1">
    <location>
        <begin position="142"/>
        <end position="162"/>
    </location>
</feature>
<dbReference type="Gene3D" id="3.30.565.10">
    <property type="entry name" value="Histidine kinase-like ATPase, C-terminal domain"/>
    <property type="match status" value="1"/>
</dbReference>
<feature type="domain" description="Signal transduction histidine kinase internal region" evidence="2">
    <location>
        <begin position="179"/>
        <end position="257"/>
    </location>
</feature>
<keyword evidence="1" id="KW-0472">Membrane</keyword>
<feature type="transmembrane region" description="Helical" evidence="1">
    <location>
        <begin position="102"/>
        <end position="122"/>
    </location>
</feature>
<feature type="transmembrane region" description="Helical" evidence="1">
    <location>
        <begin position="64"/>
        <end position="81"/>
    </location>
</feature>
<keyword evidence="4" id="KW-1185">Reference proteome</keyword>
<keyword evidence="1" id="KW-0812">Transmembrane</keyword>
<protein>
    <submittedName>
        <fullName evidence="3">Histidine kinase</fullName>
    </submittedName>
</protein>
<organism evidence="3 4">
    <name type="scientific">Undibacterium amnicola</name>
    <dbReference type="NCBI Taxonomy" id="1834038"/>
    <lineage>
        <taxon>Bacteria</taxon>
        <taxon>Pseudomonadati</taxon>
        <taxon>Pseudomonadota</taxon>
        <taxon>Betaproteobacteria</taxon>
        <taxon>Burkholderiales</taxon>
        <taxon>Oxalobacteraceae</taxon>
        <taxon>Undibacterium</taxon>
    </lineage>
</organism>